<feature type="compositionally biased region" description="Polar residues" evidence="2">
    <location>
        <begin position="258"/>
        <end position="267"/>
    </location>
</feature>
<feature type="compositionally biased region" description="Low complexity" evidence="2">
    <location>
        <begin position="25"/>
        <end position="37"/>
    </location>
</feature>
<keyword evidence="1" id="KW-0175">Coiled coil</keyword>
<dbReference type="Proteomes" id="UP000266841">
    <property type="component" value="Unassembled WGS sequence"/>
</dbReference>
<evidence type="ECO:0000256" key="2">
    <source>
        <dbReference type="SAM" id="MobiDB-lite"/>
    </source>
</evidence>
<feature type="coiled-coil region" evidence="1">
    <location>
        <begin position="390"/>
        <end position="424"/>
    </location>
</feature>
<evidence type="ECO:0000313" key="3">
    <source>
        <dbReference type="EMBL" id="EJK76149.1"/>
    </source>
</evidence>
<feature type="region of interest" description="Disordered" evidence="2">
    <location>
        <begin position="1"/>
        <end position="87"/>
    </location>
</feature>
<dbReference type="EMBL" id="AGNL01002504">
    <property type="protein sequence ID" value="EJK76149.1"/>
    <property type="molecule type" value="Genomic_DNA"/>
</dbReference>
<feature type="coiled-coil region" evidence="1">
    <location>
        <begin position="548"/>
        <end position="596"/>
    </location>
</feature>
<dbReference type="eggNOG" id="ENOG502QZI7">
    <property type="taxonomic scope" value="Eukaryota"/>
</dbReference>
<feature type="compositionally biased region" description="Polar residues" evidence="2">
    <location>
        <begin position="279"/>
        <end position="293"/>
    </location>
</feature>
<evidence type="ECO:0000313" key="4">
    <source>
        <dbReference type="Proteomes" id="UP000266841"/>
    </source>
</evidence>
<accession>K0TGM0</accession>
<dbReference type="OrthoDB" id="2441647at2759"/>
<comment type="caution">
    <text evidence="3">The sequence shown here is derived from an EMBL/GenBank/DDBJ whole genome shotgun (WGS) entry which is preliminary data.</text>
</comment>
<gene>
    <name evidence="3" type="ORF">THAOC_02107</name>
</gene>
<dbReference type="AlphaFoldDB" id="K0TGM0"/>
<feature type="region of interest" description="Disordered" evidence="2">
    <location>
        <begin position="100"/>
        <end position="128"/>
    </location>
</feature>
<feature type="region of interest" description="Disordered" evidence="2">
    <location>
        <begin position="341"/>
        <end position="362"/>
    </location>
</feature>
<proteinExistence type="predicted"/>
<feature type="region of interest" description="Disordered" evidence="2">
    <location>
        <begin position="258"/>
        <end position="293"/>
    </location>
</feature>
<evidence type="ECO:0000256" key="1">
    <source>
        <dbReference type="SAM" id="Coils"/>
    </source>
</evidence>
<feature type="compositionally biased region" description="Polar residues" evidence="2">
    <location>
        <begin position="12"/>
        <end position="24"/>
    </location>
</feature>
<keyword evidence="4" id="KW-1185">Reference proteome</keyword>
<organism evidence="3 4">
    <name type="scientific">Thalassiosira oceanica</name>
    <name type="common">Marine diatom</name>
    <dbReference type="NCBI Taxonomy" id="159749"/>
    <lineage>
        <taxon>Eukaryota</taxon>
        <taxon>Sar</taxon>
        <taxon>Stramenopiles</taxon>
        <taxon>Ochrophyta</taxon>
        <taxon>Bacillariophyta</taxon>
        <taxon>Coscinodiscophyceae</taxon>
        <taxon>Thalassiosirophycidae</taxon>
        <taxon>Thalassiosirales</taxon>
        <taxon>Thalassiosiraceae</taxon>
        <taxon>Thalassiosira</taxon>
    </lineage>
</organism>
<protein>
    <submittedName>
        <fullName evidence="3">Uncharacterized protein</fullName>
    </submittedName>
</protein>
<sequence>MMKRSASVAINRVQTSSTESQPGKATTSSATSSFTTARPSRHNDGRHPNNAPQINNRKSSTEDGTDKSRRETNREKRGKRHAGRVTVRIGDAAHHFWHRLFPRHKSDKIGRGGPSKPSKLQQQNERAKWRGMHLPTVESMGQRNGGRPNIQSIERRGGATDKILPTYDLRKVEPHNTANATIPVTNIKKASQAPSSSHPSVPLYPLLACILLYCALRRMFSFKRRDKISRITQAILPGGKRLVVSQKELAEQIQSLRPSNRGGTITPPSLARDRMPRTPSENGEGTPKSNGVSDQQTFLNWMEQQEELHLARVKCEQLTADAVCANVRAEILAEQLKAMKEKGHEKQDGGDDDTVVDLPNSRSIDGVTDQASFLQWMKEKENLQIALSRLDELTSDAVCAQELAEMAREELDVLKHENVTIKDEKDALARTLEKESALHSQAIEEAAIVSEENSLLKDKVISLESENIFLDNEMERLMNELRNAAPPEVADVHEGETLEYKSNESESIIDSLTEDLGEEEAIDIHMEAKVTALQATIDEMTSCHNAEKNELKMSISELEANGDTLTRQFDAAMRKIADLTCDNERLKEEVGTLLEKAEETGEVDTQTAAIDSELMDELLKLRTELSMAQDAIQPETDQGLVQCSESQGEHASCIEEDMGRLVQERSDLSLELTSVNNTLSMVQAENAKLSEEIRASKIAVSSSADISFDLPRAFEIESHDELKEVNKYLEQGLSTVNVQLTKAYHGLMELMKSMEATIEAQGCKVPTLTAECLEPYTSSEKSLQENAMSQAAALVEQVSALQCLQEGQIKAFRPAVGPGIEVLALQSKSSSDSDRFSAVNTTASGSIRSECTERSSSDLNLYESPQGAKALSNRRKKTPSLKRLWKKNTKGKSDASHN</sequence>
<reference evidence="3 4" key="1">
    <citation type="journal article" date="2012" name="Genome Biol.">
        <title>Genome and low-iron response of an oceanic diatom adapted to chronic iron limitation.</title>
        <authorList>
            <person name="Lommer M."/>
            <person name="Specht M."/>
            <person name="Roy A.S."/>
            <person name="Kraemer L."/>
            <person name="Andreson R."/>
            <person name="Gutowska M.A."/>
            <person name="Wolf J."/>
            <person name="Bergner S.V."/>
            <person name="Schilhabel M.B."/>
            <person name="Klostermeier U.C."/>
            <person name="Beiko R.G."/>
            <person name="Rosenstiel P."/>
            <person name="Hippler M."/>
            <person name="Laroche J."/>
        </authorList>
    </citation>
    <scope>NUCLEOTIDE SEQUENCE [LARGE SCALE GENOMIC DNA]</scope>
    <source>
        <strain evidence="3 4">CCMP1005</strain>
    </source>
</reference>
<feature type="compositionally biased region" description="Basic and acidic residues" evidence="2">
    <location>
        <begin position="59"/>
        <end position="75"/>
    </location>
</feature>
<dbReference type="OMA" id="CELNEVH"/>
<feature type="compositionally biased region" description="Basic residues" evidence="2">
    <location>
        <begin position="872"/>
        <end position="890"/>
    </location>
</feature>
<name>K0TGM0_THAOC</name>
<feature type="region of interest" description="Disordered" evidence="2">
    <location>
        <begin position="849"/>
        <end position="898"/>
    </location>
</feature>